<dbReference type="EMBL" id="AWQX01000081">
    <property type="protein sequence ID" value="EST34411.1"/>
    <property type="molecule type" value="Genomic_DNA"/>
</dbReference>
<comment type="caution">
    <text evidence="1">The sequence shown here is derived from an EMBL/GenBank/DDBJ whole genome shotgun (WGS) entry which is preliminary data.</text>
</comment>
<gene>
    <name evidence="1" type="ORF">M878_10470</name>
</gene>
<reference evidence="1 2" key="1">
    <citation type="journal article" date="2014" name="Genome Announc.">
        <title>Draft Genome Sequence of Streptomyces roseochromogenes subsp. oscitans DS 12.976, Producer of the Aminocoumarin Antibiotic Clorobiocin.</title>
        <authorList>
            <person name="Ruckert C."/>
            <person name="Kalinowski J."/>
            <person name="Heide L."/>
            <person name="Apel A.K."/>
        </authorList>
    </citation>
    <scope>NUCLEOTIDE SEQUENCE [LARGE SCALE GENOMIC DNA]</scope>
    <source>
        <strain evidence="1 2">DS 12.976</strain>
    </source>
</reference>
<sequence>MFVAVLFLKDEESDAFALGGDGEVRWCLAAPTEWGSALCGSERCLMALRFGGGDEGLDDAQSSALDGFGQAHGLRLLFEGGHDSVGFATRL</sequence>
<accession>V6KSM0</accession>
<keyword evidence="2" id="KW-1185">Reference proteome</keyword>
<proteinExistence type="predicted"/>
<name>V6KSM0_STRRC</name>
<dbReference type="Proteomes" id="UP000017984">
    <property type="component" value="Chromosome"/>
</dbReference>
<dbReference type="HOGENOM" id="CLU_2425760_0_0_11"/>
<dbReference type="AlphaFoldDB" id="V6KSM0"/>
<evidence type="ECO:0000313" key="1">
    <source>
        <dbReference type="EMBL" id="EST34411.1"/>
    </source>
</evidence>
<dbReference type="STRING" id="1352936.M878_10470"/>
<protein>
    <submittedName>
        <fullName evidence="1">Uncharacterized protein</fullName>
    </submittedName>
</protein>
<evidence type="ECO:0000313" key="2">
    <source>
        <dbReference type="Proteomes" id="UP000017984"/>
    </source>
</evidence>
<organism evidence="1 2">
    <name type="scientific">Streptomyces roseochromogenus subsp. oscitans DS 12.976</name>
    <dbReference type="NCBI Taxonomy" id="1352936"/>
    <lineage>
        <taxon>Bacteria</taxon>
        <taxon>Bacillati</taxon>
        <taxon>Actinomycetota</taxon>
        <taxon>Actinomycetes</taxon>
        <taxon>Kitasatosporales</taxon>
        <taxon>Streptomycetaceae</taxon>
        <taxon>Streptomyces</taxon>
    </lineage>
</organism>